<name>A0A9Q8PAQ1_PASFU</name>
<protein>
    <recommendedName>
        <fullName evidence="5">CENP-V/GFA domain-containing protein</fullName>
    </recommendedName>
</protein>
<keyword evidence="3" id="KW-0862">Zinc</keyword>
<evidence type="ECO:0000256" key="4">
    <source>
        <dbReference type="ARBA" id="ARBA00023239"/>
    </source>
</evidence>
<dbReference type="GeneID" id="71987611"/>
<dbReference type="GO" id="GO:0016846">
    <property type="term" value="F:carbon-sulfur lyase activity"/>
    <property type="evidence" value="ECO:0007669"/>
    <property type="project" value="InterPro"/>
</dbReference>
<evidence type="ECO:0000259" key="5">
    <source>
        <dbReference type="PROSITE" id="PS51891"/>
    </source>
</evidence>
<evidence type="ECO:0000256" key="3">
    <source>
        <dbReference type="ARBA" id="ARBA00022833"/>
    </source>
</evidence>
<keyword evidence="2" id="KW-0479">Metal-binding</keyword>
<dbReference type="InterPro" id="IPR011057">
    <property type="entry name" value="Mss4-like_sf"/>
</dbReference>
<dbReference type="KEGG" id="ffu:CLAFUR5_07733"/>
<evidence type="ECO:0000256" key="2">
    <source>
        <dbReference type="ARBA" id="ARBA00022723"/>
    </source>
</evidence>
<keyword evidence="4" id="KW-0456">Lyase</keyword>
<dbReference type="Gene3D" id="3.90.1590.10">
    <property type="entry name" value="glutathione-dependent formaldehyde- activating enzyme (gfa)"/>
    <property type="match status" value="1"/>
</dbReference>
<accession>A0A9Q8PAQ1</accession>
<dbReference type="PROSITE" id="PS51891">
    <property type="entry name" value="CENP_V_GFA"/>
    <property type="match status" value="1"/>
</dbReference>
<dbReference type="EMBL" id="CP090168">
    <property type="protein sequence ID" value="UJO18994.1"/>
    <property type="molecule type" value="Genomic_DNA"/>
</dbReference>
<sequence>MAPDNSAALGTDVDHGVDSMTGSCLCGGITVTVRQQGLFEKPAGHTCHCANCRKMSSSAFMSLLMIRTSDLDMSDPKSLLRIYGDNNSTSGRTVLRPFCSECGSPTAATSESEPRLSFVALGLFPKTPKPEFELFTAHRQDWAKPLTTAETQYLFADEVLQYKDRMLQ</sequence>
<evidence type="ECO:0000256" key="1">
    <source>
        <dbReference type="ARBA" id="ARBA00005495"/>
    </source>
</evidence>
<dbReference type="GO" id="GO:0046872">
    <property type="term" value="F:metal ion binding"/>
    <property type="evidence" value="ECO:0007669"/>
    <property type="project" value="UniProtKB-KW"/>
</dbReference>
<dbReference type="OrthoDB" id="2212170at2759"/>
<gene>
    <name evidence="6" type="ORF">CLAFUR5_07733</name>
</gene>
<proteinExistence type="inferred from homology"/>
<dbReference type="PANTHER" id="PTHR33337">
    <property type="entry name" value="GFA DOMAIN-CONTAINING PROTEIN"/>
    <property type="match status" value="1"/>
</dbReference>
<comment type="similarity">
    <text evidence="1">Belongs to the Gfa family.</text>
</comment>
<reference evidence="6" key="2">
    <citation type="journal article" date="2022" name="Microb. Genom.">
        <title>A chromosome-scale genome assembly of the tomato pathogen Cladosporium fulvum reveals a compartmentalized genome architecture and the presence of a dispensable chromosome.</title>
        <authorList>
            <person name="Zaccaron A.Z."/>
            <person name="Chen L.H."/>
            <person name="Samaras A."/>
            <person name="Stergiopoulos I."/>
        </authorList>
    </citation>
    <scope>NUCLEOTIDE SEQUENCE</scope>
    <source>
        <strain evidence="6">Race5_Kim</strain>
    </source>
</reference>
<organism evidence="6 7">
    <name type="scientific">Passalora fulva</name>
    <name type="common">Tomato leaf mold</name>
    <name type="synonym">Cladosporium fulvum</name>
    <dbReference type="NCBI Taxonomy" id="5499"/>
    <lineage>
        <taxon>Eukaryota</taxon>
        <taxon>Fungi</taxon>
        <taxon>Dikarya</taxon>
        <taxon>Ascomycota</taxon>
        <taxon>Pezizomycotina</taxon>
        <taxon>Dothideomycetes</taxon>
        <taxon>Dothideomycetidae</taxon>
        <taxon>Mycosphaerellales</taxon>
        <taxon>Mycosphaerellaceae</taxon>
        <taxon>Fulvia</taxon>
    </lineage>
</organism>
<dbReference type="AlphaFoldDB" id="A0A9Q8PAQ1"/>
<dbReference type="PANTHER" id="PTHR33337:SF43">
    <property type="entry name" value="CENP-V_GFA DOMAIN-CONTAINING PROTEIN"/>
    <property type="match status" value="1"/>
</dbReference>
<dbReference type="SUPFAM" id="SSF51316">
    <property type="entry name" value="Mss4-like"/>
    <property type="match status" value="1"/>
</dbReference>
<dbReference type="Proteomes" id="UP000756132">
    <property type="component" value="Chromosome 6"/>
</dbReference>
<dbReference type="Pfam" id="PF04828">
    <property type="entry name" value="GFA"/>
    <property type="match status" value="1"/>
</dbReference>
<evidence type="ECO:0000313" key="7">
    <source>
        <dbReference type="Proteomes" id="UP000756132"/>
    </source>
</evidence>
<dbReference type="InterPro" id="IPR006913">
    <property type="entry name" value="CENP-V/GFA"/>
</dbReference>
<keyword evidence="7" id="KW-1185">Reference proteome</keyword>
<feature type="domain" description="CENP-V/GFA" evidence="5">
    <location>
        <begin position="20"/>
        <end position="143"/>
    </location>
</feature>
<dbReference type="RefSeq" id="XP_047763360.1">
    <property type="nucleotide sequence ID" value="XM_047906881.1"/>
</dbReference>
<evidence type="ECO:0000313" key="6">
    <source>
        <dbReference type="EMBL" id="UJO18994.1"/>
    </source>
</evidence>
<reference evidence="6" key="1">
    <citation type="submission" date="2021-12" db="EMBL/GenBank/DDBJ databases">
        <authorList>
            <person name="Zaccaron A."/>
            <person name="Stergiopoulos I."/>
        </authorList>
    </citation>
    <scope>NUCLEOTIDE SEQUENCE</scope>
    <source>
        <strain evidence="6">Race5_Kim</strain>
    </source>
</reference>